<evidence type="ECO:0000313" key="2">
    <source>
        <dbReference type="Proteomes" id="UP001214638"/>
    </source>
</evidence>
<dbReference type="Proteomes" id="UP001214638">
    <property type="component" value="Unassembled WGS sequence"/>
</dbReference>
<comment type="caution">
    <text evidence="1">The sequence shown here is derived from an EMBL/GenBank/DDBJ whole genome shotgun (WGS) entry which is preliminary data.</text>
</comment>
<dbReference type="EMBL" id="JALLKP010000004">
    <property type="protein sequence ID" value="KAK2195199.1"/>
    <property type="molecule type" value="Genomic_DNA"/>
</dbReference>
<protein>
    <submittedName>
        <fullName evidence="1">Uncharacterized protein</fullName>
    </submittedName>
</protein>
<accession>A0AAD9PIA0</accession>
<reference evidence="1" key="1">
    <citation type="journal article" date="2023" name="Nat. Microbiol.">
        <title>Babesia duncani multi-omics identifies virulence factors and drug targets.</title>
        <authorList>
            <person name="Singh P."/>
            <person name="Lonardi S."/>
            <person name="Liang Q."/>
            <person name="Vydyam P."/>
            <person name="Khabirova E."/>
            <person name="Fang T."/>
            <person name="Gihaz S."/>
            <person name="Thekkiniath J."/>
            <person name="Munshi M."/>
            <person name="Abel S."/>
            <person name="Ciampossin L."/>
            <person name="Batugedara G."/>
            <person name="Gupta M."/>
            <person name="Lu X.M."/>
            <person name="Lenz T."/>
            <person name="Chakravarty S."/>
            <person name="Cornillot E."/>
            <person name="Hu Y."/>
            <person name="Ma W."/>
            <person name="Gonzalez L.M."/>
            <person name="Sanchez S."/>
            <person name="Estrada K."/>
            <person name="Sanchez-Flores A."/>
            <person name="Montero E."/>
            <person name="Harb O.S."/>
            <person name="Le Roch K.G."/>
            <person name="Mamoun C.B."/>
        </authorList>
    </citation>
    <scope>NUCLEOTIDE SEQUENCE</scope>
    <source>
        <strain evidence="1">WA1</strain>
    </source>
</reference>
<dbReference type="RefSeq" id="XP_067802042.1">
    <property type="nucleotide sequence ID" value="XM_067947891.1"/>
</dbReference>
<keyword evidence="2" id="KW-1185">Reference proteome</keyword>
<dbReference type="GeneID" id="94337169"/>
<evidence type="ECO:0000313" key="1">
    <source>
        <dbReference type="EMBL" id="KAK2195199.1"/>
    </source>
</evidence>
<sequence length="238" mass="28160">MHFSLQYELVSLDIDKRSFEFEPKDLVMPESFVPVYFDAYISSQYKGNPFLINLLFKDPTSSNYYAYFFISKNDKFVNFDMPILEKAFKRIVEGPATYYQDPKRISLPIRYRYLLKNISRDNLTIKEGFVIEEIDMKPIQIKLKSELESGSIVTYTSKYEGCYEETNWCLLKVCCSFKRHINYPYRYELVSNRTLNEKSLRDSAANEDHAENRVVAEESTDNIDVKETPKKKRWYCCG</sequence>
<dbReference type="KEGG" id="bdw:94337169"/>
<gene>
    <name evidence="1" type="ORF">BdWA1_002872</name>
</gene>
<proteinExistence type="predicted"/>
<organism evidence="1 2">
    <name type="scientific">Babesia duncani</name>
    <dbReference type="NCBI Taxonomy" id="323732"/>
    <lineage>
        <taxon>Eukaryota</taxon>
        <taxon>Sar</taxon>
        <taxon>Alveolata</taxon>
        <taxon>Apicomplexa</taxon>
        <taxon>Aconoidasida</taxon>
        <taxon>Piroplasmida</taxon>
        <taxon>Babesiidae</taxon>
        <taxon>Babesia</taxon>
    </lineage>
</organism>
<dbReference type="AlphaFoldDB" id="A0AAD9PIA0"/>
<name>A0AAD9PIA0_9APIC</name>